<organism evidence="1 2">
    <name type="scientific">Rathayibacter iranicus</name>
    <dbReference type="NCBI Taxonomy" id="59737"/>
    <lineage>
        <taxon>Bacteria</taxon>
        <taxon>Bacillati</taxon>
        <taxon>Actinomycetota</taxon>
        <taxon>Actinomycetes</taxon>
        <taxon>Micrococcales</taxon>
        <taxon>Microbacteriaceae</taxon>
        <taxon>Rathayibacter</taxon>
    </lineage>
</organism>
<dbReference type="Proteomes" id="UP000283946">
    <property type="component" value="Chromosome"/>
</dbReference>
<dbReference type="EMBL" id="CP028130">
    <property type="protein sequence ID" value="AZZ56598.1"/>
    <property type="molecule type" value="Genomic_DNA"/>
</dbReference>
<evidence type="ECO:0000313" key="1">
    <source>
        <dbReference type="EMBL" id="AZZ56598.1"/>
    </source>
</evidence>
<dbReference type="AlphaFoldDB" id="A0AAD1AE91"/>
<protein>
    <submittedName>
        <fullName evidence="1">Uncharacterized protein</fullName>
    </submittedName>
</protein>
<sequence length="124" mass="13882">MPAQESVRTSAHVDALEVSPDDIIRQLADVLSKPVVAFIFGKDERTISRWIENPQLRLRADDEQRARNTYQVYALLAPSEGPHTVRAWFMGMNPQLEDEAPAEALAEGRYREVMAAARAYVNGG</sequence>
<evidence type="ECO:0000313" key="2">
    <source>
        <dbReference type="Proteomes" id="UP000283946"/>
    </source>
</evidence>
<proteinExistence type="predicted"/>
<accession>A0AAD1AE91</accession>
<dbReference type="RefSeq" id="WP_104265786.1">
    <property type="nucleotide sequence ID" value="NZ_CP028130.1"/>
</dbReference>
<name>A0AAD1AE91_9MICO</name>
<gene>
    <name evidence="1" type="ORF">C7V51_12475</name>
</gene>
<dbReference type="KEGG" id="ria:C7V51_12475"/>
<reference evidence="1 2" key="1">
    <citation type="submission" date="2018-03" db="EMBL/GenBank/DDBJ databases">
        <title>Bacteriophage NCPPB3778 and a type I-E CRISPR drive the evolution of the US Biological Select Agent, Rathayibacter toxicus.</title>
        <authorList>
            <person name="Davis E.W.II."/>
            <person name="Tabima J.F."/>
            <person name="Weisberg A.J."/>
            <person name="Dantas Lopes L."/>
            <person name="Wiseman M.S."/>
            <person name="Wiseman M.S."/>
            <person name="Pupko T."/>
            <person name="Belcher M.S."/>
            <person name="Sechler A.J."/>
            <person name="Tancos M.A."/>
            <person name="Schroeder B.K."/>
            <person name="Murray T.D."/>
            <person name="Luster D.G."/>
            <person name="Schneider W.L."/>
            <person name="Rogers E."/>
            <person name="Andreote F.D."/>
            <person name="Grunwald N.J."/>
            <person name="Putnam M.L."/>
            <person name="Chang J.H."/>
        </authorList>
    </citation>
    <scope>NUCLEOTIDE SEQUENCE [LARGE SCALE GENOMIC DNA]</scope>
    <source>
        <strain evidence="1 2">NCCPB 2253</strain>
    </source>
</reference>